<evidence type="ECO:0000256" key="1">
    <source>
        <dbReference type="SAM" id="MobiDB-lite"/>
    </source>
</evidence>
<reference evidence="2" key="1">
    <citation type="submission" date="2013-08" db="EMBL/GenBank/DDBJ databases">
        <authorList>
            <person name="Durkin A.S."/>
            <person name="Haft D.R."/>
            <person name="McCorrison J."/>
            <person name="Torralba M."/>
            <person name="Gillis M."/>
            <person name="Haft D.H."/>
            <person name="Methe B."/>
            <person name="Sutton G."/>
            <person name="Nelson K.E."/>
        </authorList>
    </citation>
    <scope>NUCLEOTIDE SEQUENCE [LARGE SCALE GENOMIC DNA]</scope>
    <source>
        <strain evidence="2">F0233</strain>
    </source>
</reference>
<sequence>MKTGNTVWERDLADITDGASMEPGHEDREYPAEHPPTPTKGRRLNGARS</sequence>
<proteinExistence type="predicted"/>
<evidence type="ECO:0000313" key="2">
    <source>
        <dbReference type="EMBL" id="ERK50546.1"/>
    </source>
</evidence>
<name>U2Q2I0_9ACTN</name>
<evidence type="ECO:0000313" key="3">
    <source>
        <dbReference type="Proteomes" id="UP000017052"/>
    </source>
</evidence>
<dbReference type="EMBL" id="ACVN02000303">
    <property type="protein sequence ID" value="ERK50546.1"/>
    <property type="molecule type" value="Genomic_DNA"/>
</dbReference>
<protein>
    <submittedName>
        <fullName evidence="2">Uncharacterized protein</fullName>
    </submittedName>
</protein>
<feature type="compositionally biased region" description="Basic residues" evidence="1">
    <location>
        <begin position="40"/>
        <end position="49"/>
    </location>
</feature>
<dbReference type="AlphaFoldDB" id="U2Q2I0"/>
<gene>
    <name evidence="2" type="ORF">HMPREF0682_2492</name>
</gene>
<keyword evidence="3" id="KW-1185">Reference proteome</keyword>
<feature type="compositionally biased region" description="Basic and acidic residues" evidence="1">
    <location>
        <begin position="23"/>
        <end position="32"/>
    </location>
</feature>
<accession>U2Q2I0</accession>
<comment type="caution">
    <text evidence="2">The sequence shown here is derived from an EMBL/GenBank/DDBJ whole genome shotgun (WGS) entry which is preliminary data.</text>
</comment>
<dbReference type="Proteomes" id="UP000017052">
    <property type="component" value="Unassembled WGS sequence"/>
</dbReference>
<feature type="region of interest" description="Disordered" evidence="1">
    <location>
        <begin position="1"/>
        <end position="49"/>
    </location>
</feature>
<organism evidence="2 3">
    <name type="scientific">Propionibacterium acidifaciens F0233</name>
    <dbReference type="NCBI Taxonomy" id="553198"/>
    <lineage>
        <taxon>Bacteria</taxon>
        <taxon>Bacillati</taxon>
        <taxon>Actinomycetota</taxon>
        <taxon>Actinomycetes</taxon>
        <taxon>Propionibacteriales</taxon>
        <taxon>Propionibacteriaceae</taxon>
        <taxon>Propionibacterium</taxon>
    </lineage>
</organism>